<evidence type="ECO:0000313" key="2">
    <source>
        <dbReference type="EMBL" id="TYK26787.1"/>
    </source>
</evidence>
<organism evidence="2 4">
    <name type="scientific">Cucumis melo var. makuwa</name>
    <name type="common">Oriental melon</name>
    <dbReference type="NCBI Taxonomy" id="1194695"/>
    <lineage>
        <taxon>Eukaryota</taxon>
        <taxon>Viridiplantae</taxon>
        <taxon>Streptophyta</taxon>
        <taxon>Embryophyta</taxon>
        <taxon>Tracheophyta</taxon>
        <taxon>Spermatophyta</taxon>
        <taxon>Magnoliopsida</taxon>
        <taxon>eudicotyledons</taxon>
        <taxon>Gunneridae</taxon>
        <taxon>Pentapetalae</taxon>
        <taxon>rosids</taxon>
        <taxon>fabids</taxon>
        <taxon>Cucurbitales</taxon>
        <taxon>Cucurbitaceae</taxon>
        <taxon>Benincaseae</taxon>
        <taxon>Cucumis</taxon>
    </lineage>
</organism>
<reference evidence="3 4" key="1">
    <citation type="submission" date="2019-08" db="EMBL/GenBank/DDBJ databases">
        <title>Draft genome sequences of two oriental melons (Cucumis melo L. var makuwa).</title>
        <authorList>
            <person name="Kwon S.-Y."/>
        </authorList>
    </citation>
    <scope>NUCLEOTIDE SEQUENCE [LARGE SCALE GENOMIC DNA]</scope>
    <source>
        <strain evidence="4">cv. Chang Bougi</strain>
        <strain evidence="3">cv. SW 3</strain>
        <tissue evidence="2">Leaf</tissue>
    </source>
</reference>
<evidence type="ECO:0000313" key="3">
    <source>
        <dbReference type="Proteomes" id="UP000321393"/>
    </source>
</evidence>
<keyword evidence="2" id="KW-0378">Hydrolase</keyword>
<dbReference type="Proteomes" id="UP000321947">
    <property type="component" value="Unassembled WGS sequence"/>
</dbReference>
<name>A0A5D3DSP0_CUCMM</name>
<evidence type="ECO:0000313" key="4">
    <source>
        <dbReference type="Proteomes" id="UP000321947"/>
    </source>
</evidence>
<protein>
    <submittedName>
        <fullName evidence="2">Gag protease polyprotein</fullName>
    </submittedName>
</protein>
<dbReference type="GO" id="GO:0008233">
    <property type="term" value="F:peptidase activity"/>
    <property type="evidence" value="ECO:0007669"/>
    <property type="project" value="UniProtKB-KW"/>
</dbReference>
<dbReference type="OrthoDB" id="1936908at2759"/>
<sequence length="144" mass="16577">MDNMIIRKIPPCRGTPRGGREAKVARRTQPEEQPIVQAANPTAPITHADLTVMEQRDFRKYNTKTFDESLEDPTKAQMWLASMETIFRYIRYPNNKKVQCVVFLLTDKGTAWREITERMLGGDVNQITLEQFKEKSMQNSSLAA</sequence>
<dbReference type="EMBL" id="SSTE01016227">
    <property type="protein sequence ID" value="KAA0042219.1"/>
    <property type="molecule type" value="Genomic_DNA"/>
</dbReference>
<comment type="caution">
    <text evidence="2">The sequence shown here is derived from an EMBL/GenBank/DDBJ whole genome shotgun (WGS) entry which is preliminary data.</text>
</comment>
<accession>A0A5D3DSP0</accession>
<evidence type="ECO:0000313" key="1">
    <source>
        <dbReference type="EMBL" id="KAA0042219.1"/>
    </source>
</evidence>
<keyword evidence="2" id="KW-0645">Protease</keyword>
<dbReference type="AlphaFoldDB" id="A0A5D3DSP0"/>
<proteinExistence type="predicted"/>
<dbReference type="EMBL" id="SSTD01003357">
    <property type="protein sequence ID" value="TYK26787.1"/>
    <property type="molecule type" value="Genomic_DNA"/>
</dbReference>
<dbReference type="Proteomes" id="UP000321393">
    <property type="component" value="Unassembled WGS sequence"/>
</dbReference>
<dbReference type="GO" id="GO:0006508">
    <property type="term" value="P:proteolysis"/>
    <property type="evidence" value="ECO:0007669"/>
    <property type="project" value="UniProtKB-KW"/>
</dbReference>
<gene>
    <name evidence="2" type="ORF">E5676_scaffold124G00890</name>
    <name evidence="1" type="ORF">E6C27_scaffold67G007320</name>
</gene>